<keyword evidence="1" id="KW-0677">Repeat</keyword>
<dbReference type="InterPro" id="IPR050300">
    <property type="entry name" value="GDXG_lipolytic_enzyme"/>
</dbReference>
<dbReference type="GO" id="GO:0004519">
    <property type="term" value="F:endonuclease activity"/>
    <property type="evidence" value="ECO:0007669"/>
    <property type="project" value="UniProtKB-KW"/>
</dbReference>
<dbReference type="Gene3D" id="3.40.50.1820">
    <property type="entry name" value="alpha/beta hydrolase"/>
    <property type="match status" value="1"/>
</dbReference>
<dbReference type="PANTHER" id="PTHR48081">
    <property type="entry name" value="AB HYDROLASE SUPERFAMILY PROTEIN C4A8.06C"/>
    <property type="match status" value="1"/>
</dbReference>
<accession>A0A9P1BZ48</accession>
<dbReference type="GO" id="GO:0016787">
    <property type="term" value="F:hydrolase activity"/>
    <property type="evidence" value="ECO:0007669"/>
    <property type="project" value="UniProtKB-KW"/>
</dbReference>
<dbReference type="EMBL" id="CAMXCT020000608">
    <property type="protein sequence ID" value="CAL1134443.1"/>
    <property type="molecule type" value="Genomic_DNA"/>
</dbReference>
<dbReference type="InterPro" id="IPR029058">
    <property type="entry name" value="AB_hydrolase_fold"/>
</dbReference>
<dbReference type="OrthoDB" id="438639at2759"/>
<reference evidence="6" key="2">
    <citation type="submission" date="2024-04" db="EMBL/GenBank/DDBJ databases">
        <authorList>
            <person name="Chen Y."/>
            <person name="Shah S."/>
            <person name="Dougan E. K."/>
            <person name="Thang M."/>
            <person name="Chan C."/>
        </authorList>
    </citation>
    <scope>NUCLEOTIDE SEQUENCE [LARGE SCALE GENOMIC DNA]</scope>
</reference>
<dbReference type="AlphaFoldDB" id="A0A9P1BZ48"/>
<dbReference type="GO" id="GO:0005576">
    <property type="term" value="C:extracellular region"/>
    <property type="evidence" value="ECO:0007669"/>
    <property type="project" value="InterPro"/>
</dbReference>
<evidence type="ECO:0000256" key="2">
    <source>
        <dbReference type="ARBA" id="ARBA00022801"/>
    </source>
</evidence>
<evidence type="ECO:0000313" key="6">
    <source>
        <dbReference type="EMBL" id="CAL1134443.1"/>
    </source>
</evidence>
<evidence type="ECO:0000313" key="8">
    <source>
        <dbReference type="Proteomes" id="UP001152797"/>
    </source>
</evidence>
<keyword evidence="2" id="KW-0378">Hydrolase</keyword>
<evidence type="ECO:0000313" key="5">
    <source>
        <dbReference type="EMBL" id="CAI3981068.1"/>
    </source>
</evidence>
<dbReference type="EMBL" id="CAMXCT010000608">
    <property type="protein sequence ID" value="CAI3981068.1"/>
    <property type="molecule type" value="Genomic_DNA"/>
</dbReference>
<dbReference type="InterPro" id="IPR036691">
    <property type="entry name" value="Endo/exonu/phosph_ase_sf"/>
</dbReference>
<evidence type="ECO:0000256" key="3">
    <source>
        <dbReference type="ARBA" id="ARBA00023157"/>
    </source>
</evidence>
<dbReference type="Proteomes" id="UP001152797">
    <property type="component" value="Unassembled WGS sequence"/>
</dbReference>
<dbReference type="SUPFAM" id="SSF56219">
    <property type="entry name" value="DNase I-like"/>
    <property type="match status" value="1"/>
</dbReference>
<dbReference type="Pfam" id="PF07859">
    <property type="entry name" value="Abhydrolase_3"/>
    <property type="match status" value="1"/>
</dbReference>
<comment type="caution">
    <text evidence="5">The sequence shown here is derived from an EMBL/GenBank/DDBJ whole genome shotgun (WGS) entry which is preliminary data.</text>
</comment>
<dbReference type="SUPFAM" id="SSF53474">
    <property type="entry name" value="alpha/beta-Hydrolases"/>
    <property type="match status" value="1"/>
</dbReference>
<evidence type="ECO:0000313" key="7">
    <source>
        <dbReference type="EMBL" id="CAL4768380.1"/>
    </source>
</evidence>
<gene>
    <name evidence="5" type="ORF">C1SCF055_LOCUS8892</name>
</gene>
<dbReference type="GO" id="GO:0006508">
    <property type="term" value="P:proteolysis"/>
    <property type="evidence" value="ECO:0007669"/>
    <property type="project" value="InterPro"/>
</dbReference>
<dbReference type="InterPro" id="IPR035914">
    <property type="entry name" value="Sperma_CUB_dom_sf"/>
</dbReference>
<reference evidence="5" key="1">
    <citation type="submission" date="2022-10" db="EMBL/GenBank/DDBJ databases">
        <authorList>
            <person name="Chen Y."/>
            <person name="Dougan E. K."/>
            <person name="Chan C."/>
            <person name="Rhodes N."/>
            <person name="Thang M."/>
        </authorList>
    </citation>
    <scope>NUCLEOTIDE SEQUENCE</scope>
</reference>
<dbReference type="PANTHER" id="PTHR48081:SF8">
    <property type="entry name" value="ALPHA_BETA HYDROLASE FOLD-3 DOMAIN-CONTAINING PROTEIN-RELATED"/>
    <property type="match status" value="1"/>
</dbReference>
<dbReference type="InterPro" id="IPR013094">
    <property type="entry name" value="AB_hydrolase_3"/>
</dbReference>
<keyword evidence="7" id="KW-0255">Endonuclease</keyword>
<feature type="domain" description="Apple" evidence="4">
    <location>
        <begin position="1046"/>
        <end position="1123"/>
    </location>
</feature>
<keyword evidence="7" id="KW-0540">Nuclease</keyword>
<dbReference type="Gene3D" id="3.60.10.10">
    <property type="entry name" value="Endonuclease/exonuclease/phosphatase"/>
    <property type="match status" value="1"/>
</dbReference>
<dbReference type="Gene3D" id="3.50.4.10">
    <property type="entry name" value="Hepatocyte Growth Factor"/>
    <property type="match status" value="1"/>
</dbReference>
<dbReference type="SMART" id="SM00223">
    <property type="entry name" value="APPLE"/>
    <property type="match status" value="1"/>
</dbReference>
<organism evidence="5">
    <name type="scientific">Cladocopium goreaui</name>
    <dbReference type="NCBI Taxonomy" id="2562237"/>
    <lineage>
        <taxon>Eukaryota</taxon>
        <taxon>Sar</taxon>
        <taxon>Alveolata</taxon>
        <taxon>Dinophyceae</taxon>
        <taxon>Suessiales</taxon>
        <taxon>Symbiodiniaceae</taxon>
        <taxon>Cladocopium</taxon>
    </lineage>
</organism>
<dbReference type="InterPro" id="IPR000177">
    <property type="entry name" value="Apple"/>
</dbReference>
<protein>
    <submittedName>
        <fullName evidence="7">Endonuclease/exonuclease/phosphatase domain-containing protein</fullName>
    </submittedName>
</protein>
<evidence type="ECO:0000259" key="4">
    <source>
        <dbReference type="SMART" id="SM00223"/>
    </source>
</evidence>
<keyword evidence="3" id="KW-1015">Disulfide bond</keyword>
<proteinExistence type="predicted"/>
<name>A0A9P1BZ48_9DINO</name>
<keyword evidence="8" id="KW-1185">Reference proteome</keyword>
<dbReference type="EMBL" id="CAMXCT030000608">
    <property type="protein sequence ID" value="CAL4768380.1"/>
    <property type="molecule type" value="Genomic_DNA"/>
</dbReference>
<sequence length="1146" mass="125737">MVSKPLHYVSLAVLDWATTAESLELLFSGPGVSATYRNIWPGWYNVGGYVLNDAGVMLSGYDSKREAYDLAPLVGVRFEDTAGGFLEFELLGDFRNRSLLSIVTHCMGSDRENDGSIAWQMGHCAAGRLTSTFGIPRPAQHLLIGFAGPFREGRNWVLFRLQDHPVHSEFTYAFGTQNKTNPGFAGRVYIHGVQLAVESLGMWKSVSRPCAIDAQGCITSHNFPRFYGSQEHCSLEIEEHITGPLLVTDFETEENHDVLTVNGKAYSGSQGPQGIIPHGQIIWRSDHSISKRGWRLCPPELPALPPATVATSHHVTKEHPPDVLVALPMVLLAAICLICYCAPTYRKAFRRFAKPSARVRNDIDQDSNVCGGLEVCDEEEVPPVEEIAAVREGLLDRLLPNRRVLGVTGVTLENRAAVGVKKVKQSQRELESTILRRCAAGRDRLDKRVAAGVKIVKVKSGEDFPSWTRREGNRATKRGSAEWYIPPKADFSRRMLFLHGGSYVVYAPCDAVYRSLASRLALQCGLCVLSIDYRLAPEHRFPAAFEDCFRERNCRSGSTYIFLYSFGKFKVLHRIAMALKLAWSMALLGASLATDGEFMASDDECGAESAEACTLNALQLRRQQVQQEEGCHDIKEGEGGPCWEAIMWIKNVGLPKHANWYPDMTEDSPLGAFQFASWNTTHPKCPRPCNVPAPGSWCRNAAPPTLWRAAAAGPSINIKVLSYNLFWWHLFKVEGGRGGSAGHLIRSTSQPPYDVMGFQECEDPEKVLGPAGLLQEYEMFQGTHAICMAYRKDTWQLLVKGETDVAEDMRTEYYGTRGTQWMRLQHKASGRHLFFVNHHGPLSVNSGGLCGGQSTAFNILNIMAKNAQVGDVLMLVGDFNANAASRTLQSLWGHLDAVYNSKSFGGVDNILANVGKSDVLLGEEIGSGGSDHQAISAIISVGDEASSSGKKAKSLHVPCQSAPQGSSCWNEVQWAMTNGIQQHPEWYPGLNANSPREQFQEVVHQNSPGKCPLPCGVLGANLGSGAGLGASFSVSVLNDAKGSDGCLLEPQTEYEVDGWSEVKKGVSDPRVCCQLCQNHGGCKAWLWSEWSTEAHGMACILKGGQVKSKRFKDGSVSGLPKTEAIKEAEMAMTKTEAMQNWSEKTR</sequence>
<dbReference type="SUPFAM" id="SSF49854">
    <property type="entry name" value="Spermadhesin, CUB domain"/>
    <property type="match status" value="1"/>
</dbReference>
<evidence type="ECO:0000256" key="1">
    <source>
        <dbReference type="ARBA" id="ARBA00022737"/>
    </source>
</evidence>